<dbReference type="AlphaFoldDB" id="A0ABD4THH8"/>
<organism evidence="1 2">
    <name type="scientific">Methanoculleus oceani</name>
    <dbReference type="NCBI Taxonomy" id="2184756"/>
    <lineage>
        <taxon>Archaea</taxon>
        <taxon>Methanobacteriati</taxon>
        <taxon>Methanobacteriota</taxon>
        <taxon>Stenosarchaea group</taxon>
        <taxon>Methanomicrobia</taxon>
        <taxon>Methanomicrobiales</taxon>
        <taxon>Methanomicrobiaceae</taxon>
        <taxon>Methanoculleus</taxon>
    </lineage>
</organism>
<gene>
    <name evidence="1" type="ORF">DIC75_09235</name>
</gene>
<comment type="caution">
    <text evidence="1">The sequence shown here is derived from an EMBL/GenBank/DDBJ whole genome shotgun (WGS) entry which is preliminary data.</text>
</comment>
<reference evidence="1 2" key="1">
    <citation type="submission" date="2018-05" db="EMBL/GenBank/DDBJ databases">
        <title>Isolation and characterization of genus Methanoculleus species and their viruses from deep sea marine sediment offshore southwestern Taiwan.</title>
        <authorList>
            <person name="Wei W.-H."/>
            <person name="Chen W.-C."/>
            <person name="Lai M.-C."/>
            <person name="Chen S.-C."/>
        </authorList>
    </citation>
    <scope>NUCLEOTIDE SEQUENCE [LARGE SCALE GENOMIC DNA]</scope>
    <source>
        <strain evidence="1 2">CWC-02</strain>
    </source>
</reference>
<sequence>MEVHTEAYQVIDKTVKPMGNSGGVLVPKKWIGKKVKILLLEEAEEE</sequence>
<proteinExistence type="predicted"/>
<evidence type="ECO:0000313" key="2">
    <source>
        <dbReference type="Proteomes" id="UP001523230"/>
    </source>
</evidence>
<dbReference type="InterPro" id="IPR019205">
    <property type="entry name" value="DUF2080_transposon-encoded"/>
</dbReference>
<name>A0ABD4THH8_9EURY</name>
<dbReference type="NCBIfam" id="NF033496">
    <property type="entry name" value="DUF2080_fam_acc"/>
    <property type="match status" value="1"/>
</dbReference>
<keyword evidence="2" id="KW-1185">Reference proteome</keyword>
<protein>
    <recommendedName>
        <fullName evidence="3">Transposon-encoded protein</fullName>
    </recommendedName>
</protein>
<evidence type="ECO:0000313" key="1">
    <source>
        <dbReference type="EMBL" id="MCM2466484.1"/>
    </source>
</evidence>
<accession>A0ABD4THH8</accession>
<dbReference type="EMBL" id="QFDM01000002">
    <property type="protein sequence ID" value="MCM2466484.1"/>
    <property type="molecule type" value="Genomic_DNA"/>
</dbReference>
<evidence type="ECO:0008006" key="3">
    <source>
        <dbReference type="Google" id="ProtNLM"/>
    </source>
</evidence>
<dbReference type="Pfam" id="PF09853">
    <property type="entry name" value="DUF2080"/>
    <property type="match status" value="1"/>
</dbReference>
<dbReference type="Proteomes" id="UP001523230">
    <property type="component" value="Unassembled WGS sequence"/>
</dbReference>